<organism evidence="1 2">
    <name type="scientific">Flavobacterium urocaniciphilum</name>
    <dbReference type="NCBI Taxonomy" id="1299341"/>
    <lineage>
        <taxon>Bacteria</taxon>
        <taxon>Pseudomonadati</taxon>
        <taxon>Bacteroidota</taxon>
        <taxon>Flavobacteriia</taxon>
        <taxon>Flavobacteriales</taxon>
        <taxon>Flavobacteriaceae</taxon>
        <taxon>Flavobacterium</taxon>
    </lineage>
</organism>
<dbReference type="Proteomes" id="UP000198648">
    <property type="component" value="Unassembled WGS sequence"/>
</dbReference>
<keyword evidence="2" id="KW-1185">Reference proteome</keyword>
<evidence type="ECO:0000313" key="1">
    <source>
        <dbReference type="EMBL" id="SEQ05800.1"/>
    </source>
</evidence>
<proteinExistence type="predicted"/>
<gene>
    <name evidence="1" type="ORF">SAMN05444005_105137</name>
</gene>
<sequence length="273" mass="32080">MNIVSLFFQLNGDLKSINDLSENEIFQIEKKIKLEKKINPDAIDNTTAVNLIHVLKNYKSSFYVICNTRLLFNFLTGDYHLRSLFADTIENQNFDEIHFVIEEYLLEDLKNNLRKKLADYEFEDIEQLIEHKELFPFSFMAFVKVKLFEKTSLMINRYSNNTYSTKDLQALYNPNLYQSLNHFSSPESDDVMNDLINVTSNFYNANNFQKNNKLIMKCMVNYHSFSPQVSEIINQNAKIASKEVKKESSSSFHWGYIWFAIMLIRAIIKCSNT</sequence>
<dbReference type="RefSeq" id="WP_091468555.1">
    <property type="nucleotide sequence ID" value="NZ_FOEI01000005.1"/>
</dbReference>
<protein>
    <submittedName>
        <fullName evidence="1">Uncharacterized protein</fullName>
    </submittedName>
</protein>
<name>A0A1H9CX61_9FLAO</name>
<dbReference type="STRING" id="1299341.SAMN05444005_105137"/>
<dbReference type="OrthoDB" id="9763107at2"/>
<accession>A0A1H9CX61</accession>
<reference evidence="1 2" key="1">
    <citation type="submission" date="2016-10" db="EMBL/GenBank/DDBJ databases">
        <authorList>
            <person name="de Groot N.N."/>
        </authorList>
    </citation>
    <scope>NUCLEOTIDE SEQUENCE [LARGE SCALE GENOMIC DNA]</scope>
    <source>
        <strain evidence="1 2">DSM 27078</strain>
    </source>
</reference>
<dbReference type="EMBL" id="FOEI01000005">
    <property type="protein sequence ID" value="SEQ05800.1"/>
    <property type="molecule type" value="Genomic_DNA"/>
</dbReference>
<evidence type="ECO:0000313" key="2">
    <source>
        <dbReference type="Proteomes" id="UP000198648"/>
    </source>
</evidence>
<dbReference type="AlphaFoldDB" id="A0A1H9CX61"/>